<evidence type="ECO:0000313" key="3">
    <source>
        <dbReference type="Proteomes" id="UP001162131"/>
    </source>
</evidence>
<name>A0AAU9IV55_9CILI</name>
<dbReference type="AlphaFoldDB" id="A0AAU9IV55"/>
<dbReference type="EMBL" id="CAJZBQ010000014">
    <property type="protein sequence ID" value="CAG9315610.1"/>
    <property type="molecule type" value="Genomic_DNA"/>
</dbReference>
<evidence type="ECO:0000259" key="1">
    <source>
        <dbReference type="Pfam" id="PF13843"/>
    </source>
</evidence>
<feature type="domain" description="PiggyBac transposable element-derived protein" evidence="1">
    <location>
        <begin position="2"/>
        <end position="87"/>
    </location>
</feature>
<dbReference type="PANTHER" id="PTHR46599:SF3">
    <property type="entry name" value="PIGGYBAC TRANSPOSABLE ELEMENT-DERIVED PROTEIN 4"/>
    <property type="match status" value="1"/>
</dbReference>
<dbReference type="Pfam" id="PF13843">
    <property type="entry name" value="DDE_Tnp_1_7"/>
    <property type="match status" value="1"/>
</dbReference>
<proteinExistence type="predicted"/>
<dbReference type="Proteomes" id="UP001162131">
    <property type="component" value="Unassembled WGS sequence"/>
</dbReference>
<organism evidence="2 3">
    <name type="scientific">Blepharisma stoltei</name>
    <dbReference type="NCBI Taxonomy" id="1481888"/>
    <lineage>
        <taxon>Eukaryota</taxon>
        <taxon>Sar</taxon>
        <taxon>Alveolata</taxon>
        <taxon>Ciliophora</taxon>
        <taxon>Postciliodesmatophora</taxon>
        <taxon>Heterotrichea</taxon>
        <taxon>Heterotrichida</taxon>
        <taxon>Blepharismidae</taxon>
        <taxon>Blepharisma</taxon>
    </lineage>
</organism>
<keyword evidence="3" id="KW-1185">Reference proteome</keyword>
<gene>
    <name evidence="2" type="ORF">BSTOLATCC_MIC14766</name>
</gene>
<dbReference type="InterPro" id="IPR029526">
    <property type="entry name" value="PGBD"/>
</dbReference>
<reference evidence="2" key="1">
    <citation type="submission" date="2021-09" db="EMBL/GenBank/DDBJ databases">
        <authorList>
            <consortium name="AG Swart"/>
            <person name="Singh M."/>
            <person name="Singh A."/>
            <person name="Seah K."/>
            <person name="Emmerich C."/>
        </authorList>
    </citation>
    <scope>NUCLEOTIDE SEQUENCE</scope>
    <source>
        <strain evidence="2">ATCC30299</strain>
    </source>
</reference>
<evidence type="ECO:0000313" key="2">
    <source>
        <dbReference type="EMBL" id="CAG9315610.1"/>
    </source>
</evidence>
<dbReference type="PANTHER" id="PTHR46599">
    <property type="entry name" value="PIGGYBAC TRANSPOSABLE ELEMENT-DERIVED PROTEIN 4"/>
    <property type="match status" value="1"/>
</dbReference>
<comment type="caution">
    <text evidence="2">The sequence shown here is derived from an EMBL/GenBank/DDBJ whole genome shotgun (WGS) entry which is preliminary data.</text>
</comment>
<accession>A0AAU9IV55</accession>
<sequence>MSKKPIKWEFKVFTLSDSKTGYLWNLPWKISKIKNNIAMAVTLRLIEELRSNWHHLYCDNWYSSPELFRILANQGFGATGTVRKKERIDKVSYKIKWID</sequence>
<protein>
    <recommendedName>
        <fullName evidence="1">PiggyBac transposable element-derived protein domain-containing protein</fullName>
    </recommendedName>
</protein>